<dbReference type="AlphaFoldDB" id="A0A6H5IND8"/>
<name>A0A6H5IND8_9HYME</name>
<keyword evidence="2" id="KW-1185">Reference proteome</keyword>
<dbReference type="Proteomes" id="UP000479190">
    <property type="component" value="Unassembled WGS sequence"/>
</dbReference>
<organism evidence="1 2">
    <name type="scientific">Trichogramma brassicae</name>
    <dbReference type="NCBI Taxonomy" id="86971"/>
    <lineage>
        <taxon>Eukaryota</taxon>
        <taxon>Metazoa</taxon>
        <taxon>Ecdysozoa</taxon>
        <taxon>Arthropoda</taxon>
        <taxon>Hexapoda</taxon>
        <taxon>Insecta</taxon>
        <taxon>Pterygota</taxon>
        <taxon>Neoptera</taxon>
        <taxon>Endopterygota</taxon>
        <taxon>Hymenoptera</taxon>
        <taxon>Apocrita</taxon>
        <taxon>Proctotrupomorpha</taxon>
        <taxon>Chalcidoidea</taxon>
        <taxon>Trichogrammatidae</taxon>
        <taxon>Trichogramma</taxon>
    </lineage>
</organism>
<dbReference type="EMBL" id="CADCXV010000806">
    <property type="protein sequence ID" value="CAB0036097.1"/>
    <property type="molecule type" value="Genomic_DNA"/>
</dbReference>
<proteinExistence type="predicted"/>
<protein>
    <submittedName>
        <fullName evidence="1">Uncharacterized protein</fullName>
    </submittedName>
</protein>
<evidence type="ECO:0000313" key="2">
    <source>
        <dbReference type="Proteomes" id="UP000479190"/>
    </source>
</evidence>
<feature type="non-terminal residue" evidence="1">
    <location>
        <position position="227"/>
    </location>
</feature>
<sequence length="227" mass="25959">MAHCENFEYLLINILRNVWGFRLVSGDSGKWKVGDKYGPILRALSKNQIDLTGTPTTCSSGSSSFFEDSSILYSSGAAYEKGITDPRGSQPLMSNLTLYAKPHSEKEMCLRLSHFIPTNNEARRSYSSTYELRVSLKKSMTDQTLTSELYGCIRYTFKTMNDAYNRKIATNEENTNAWICDQLKDLVRTHQICIEINFTTFKHDATLSRKFAFRMLSGLRPDVRRLK</sequence>
<accession>A0A6H5IND8</accession>
<evidence type="ECO:0000313" key="1">
    <source>
        <dbReference type="EMBL" id="CAB0036097.1"/>
    </source>
</evidence>
<gene>
    <name evidence="1" type="ORF">TBRA_LOCUS7979</name>
</gene>
<reference evidence="1 2" key="1">
    <citation type="submission" date="2020-02" db="EMBL/GenBank/DDBJ databases">
        <authorList>
            <person name="Ferguson B K."/>
        </authorList>
    </citation>
    <scope>NUCLEOTIDE SEQUENCE [LARGE SCALE GENOMIC DNA]</scope>
</reference>